<dbReference type="Proteomes" id="UP000005237">
    <property type="component" value="Unassembled WGS sequence"/>
</dbReference>
<sequence>LIYKNKEEEAPRPSSGCATPMTMSTSGTLTKSKRSESINSLSMDDKPKENGSCSSSPTDTINTSITASFHQPAFATLVCGLQSIDTDGLIKYQDDEQEVLRKMRTDKDVS</sequence>
<reference evidence="3" key="1">
    <citation type="submission" date="2010-08" db="EMBL/GenBank/DDBJ databases">
        <authorList>
            <consortium name="Caenorhabditis japonica Sequencing Consortium"/>
            <person name="Wilson R.K."/>
        </authorList>
    </citation>
    <scope>NUCLEOTIDE SEQUENCE [LARGE SCALE GENOMIC DNA]</scope>
    <source>
        <strain evidence="3">DF5081</strain>
    </source>
</reference>
<evidence type="ECO:0000313" key="2">
    <source>
        <dbReference type="EnsemblMetazoa" id="CJA40387.1"/>
    </source>
</evidence>
<evidence type="ECO:0000256" key="1">
    <source>
        <dbReference type="SAM" id="MobiDB-lite"/>
    </source>
</evidence>
<feature type="compositionally biased region" description="Polar residues" evidence="1">
    <location>
        <begin position="21"/>
        <end position="30"/>
    </location>
</feature>
<protein>
    <submittedName>
        <fullName evidence="2">Uncharacterized protein</fullName>
    </submittedName>
</protein>
<reference evidence="2" key="2">
    <citation type="submission" date="2022-06" db="UniProtKB">
        <authorList>
            <consortium name="EnsemblMetazoa"/>
        </authorList>
    </citation>
    <scope>IDENTIFICATION</scope>
    <source>
        <strain evidence="2">DF5081</strain>
    </source>
</reference>
<keyword evidence="3" id="KW-1185">Reference proteome</keyword>
<feature type="compositionally biased region" description="Basic and acidic residues" evidence="1">
    <location>
        <begin position="1"/>
        <end position="11"/>
    </location>
</feature>
<evidence type="ECO:0000313" key="3">
    <source>
        <dbReference type="Proteomes" id="UP000005237"/>
    </source>
</evidence>
<feature type="compositionally biased region" description="Polar residues" evidence="1">
    <location>
        <begin position="51"/>
        <end position="62"/>
    </location>
</feature>
<dbReference type="EnsemblMetazoa" id="CJA40387.1">
    <property type="protein sequence ID" value="CJA40387.1"/>
    <property type="gene ID" value="WBGene00216235"/>
</dbReference>
<accession>A0A8R1ERE4</accession>
<dbReference type="AlphaFoldDB" id="A0A8R1ERE4"/>
<feature type="region of interest" description="Disordered" evidence="1">
    <location>
        <begin position="1"/>
        <end position="62"/>
    </location>
</feature>
<proteinExistence type="predicted"/>
<organism evidence="2 3">
    <name type="scientific">Caenorhabditis japonica</name>
    <dbReference type="NCBI Taxonomy" id="281687"/>
    <lineage>
        <taxon>Eukaryota</taxon>
        <taxon>Metazoa</taxon>
        <taxon>Ecdysozoa</taxon>
        <taxon>Nematoda</taxon>
        <taxon>Chromadorea</taxon>
        <taxon>Rhabditida</taxon>
        <taxon>Rhabditina</taxon>
        <taxon>Rhabditomorpha</taxon>
        <taxon>Rhabditoidea</taxon>
        <taxon>Rhabditidae</taxon>
        <taxon>Peloderinae</taxon>
        <taxon>Caenorhabditis</taxon>
    </lineage>
</organism>
<name>A0A8R1ERE4_CAEJA</name>